<name>A0A0K6GL10_9BACL</name>
<evidence type="ECO:0000313" key="2">
    <source>
        <dbReference type="EMBL" id="CUA79181.1"/>
    </source>
</evidence>
<gene>
    <name evidence="2" type="ORF">Ga0061060_102259</name>
</gene>
<proteinExistence type="predicted"/>
<keyword evidence="1" id="KW-1133">Transmembrane helix</keyword>
<dbReference type="EMBL" id="CYGZ01000002">
    <property type="protein sequence ID" value="CUA79181.1"/>
    <property type="molecule type" value="Genomic_DNA"/>
</dbReference>
<keyword evidence="3" id="KW-1185">Reference proteome</keyword>
<reference evidence="3" key="1">
    <citation type="submission" date="2015-08" db="EMBL/GenBank/DDBJ databases">
        <authorList>
            <person name="Varghese N."/>
        </authorList>
    </citation>
    <scope>NUCLEOTIDE SEQUENCE [LARGE SCALE GENOMIC DNA]</scope>
    <source>
        <strain evidence="3">DSM 27374</strain>
    </source>
</reference>
<accession>A0A0K6GL10</accession>
<evidence type="ECO:0000256" key="1">
    <source>
        <dbReference type="SAM" id="Phobius"/>
    </source>
</evidence>
<dbReference type="RefSeq" id="WP_032100721.1">
    <property type="nucleotide sequence ID" value="NZ_BAABDZ010000003.1"/>
</dbReference>
<feature type="transmembrane region" description="Helical" evidence="1">
    <location>
        <begin position="66"/>
        <end position="84"/>
    </location>
</feature>
<protein>
    <submittedName>
        <fullName evidence="2">Uncharacterized protein</fullName>
    </submittedName>
</protein>
<keyword evidence="1" id="KW-0812">Transmembrane</keyword>
<dbReference type="Proteomes" id="UP000182738">
    <property type="component" value="Unassembled WGS sequence"/>
</dbReference>
<evidence type="ECO:0000313" key="3">
    <source>
        <dbReference type="Proteomes" id="UP000182738"/>
    </source>
</evidence>
<dbReference type="AlphaFoldDB" id="A0A0K6GL10"/>
<sequence length="86" mass="10087">MRTSFSILTTIVFLFFVPYAASEKTGVPYMEWTFLVGVMATSFLFYIHGSGYMWNRSSEEVKNTCYRSYSFWMACTYTVISYMLNI</sequence>
<feature type="transmembrane region" description="Helical" evidence="1">
    <location>
        <begin position="32"/>
        <end position="54"/>
    </location>
</feature>
<dbReference type="OrthoDB" id="2695754at2"/>
<keyword evidence="1" id="KW-0472">Membrane</keyword>
<organism evidence="2 3">
    <name type="scientific">Anoxybacillus suryakundensis</name>
    <dbReference type="NCBI Taxonomy" id="1325335"/>
    <lineage>
        <taxon>Bacteria</taxon>
        <taxon>Bacillati</taxon>
        <taxon>Bacillota</taxon>
        <taxon>Bacilli</taxon>
        <taxon>Bacillales</taxon>
        <taxon>Anoxybacillaceae</taxon>
        <taxon>Anoxybacillus</taxon>
    </lineage>
</organism>